<keyword evidence="3" id="KW-1185">Reference proteome</keyword>
<evidence type="ECO:0000313" key="2">
    <source>
        <dbReference type="EMBL" id="KAK3050617.1"/>
    </source>
</evidence>
<comment type="caution">
    <text evidence="2">The sequence shown here is derived from an EMBL/GenBank/DDBJ whole genome shotgun (WGS) entry which is preliminary data.</text>
</comment>
<feature type="compositionally biased region" description="Polar residues" evidence="1">
    <location>
        <begin position="1"/>
        <end position="16"/>
    </location>
</feature>
<feature type="compositionally biased region" description="Polar residues" evidence="1">
    <location>
        <begin position="85"/>
        <end position="111"/>
    </location>
</feature>
<dbReference type="Proteomes" id="UP001271007">
    <property type="component" value="Unassembled WGS sequence"/>
</dbReference>
<evidence type="ECO:0000256" key="1">
    <source>
        <dbReference type="SAM" id="MobiDB-lite"/>
    </source>
</evidence>
<name>A0AAJ0DBC0_9PEZI</name>
<proteinExistence type="predicted"/>
<protein>
    <submittedName>
        <fullName evidence="2">Uncharacterized protein</fullName>
    </submittedName>
</protein>
<organism evidence="2 3">
    <name type="scientific">Extremus antarcticus</name>
    <dbReference type="NCBI Taxonomy" id="702011"/>
    <lineage>
        <taxon>Eukaryota</taxon>
        <taxon>Fungi</taxon>
        <taxon>Dikarya</taxon>
        <taxon>Ascomycota</taxon>
        <taxon>Pezizomycotina</taxon>
        <taxon>Dothideomycetes</taxon>
        <taxon>Dothideomycetidae</taxon>
        <taxon>Mycosphaerellales</taxon>
        <taxon>Extremaceae</taxon>
        <taxon>Extremus</taxon>
    </lineage>
</organism>
<reference evidence="2" key="1">
    <citation type="submission" date="2023-04" db="EMBL/GenBank/DDBJ databases">
        <title>Black Yeasts Isolated from many extreme environments.</title>
        <authorList>
            <person name="Coleine C."/>
            <person name="Stajich J.E."/>
            <person name="Selbmann L."/>
        </authorList>
    </citation>
    <scope>NUCLEOTIDE SEQUENCE</scope>
    <source>
        <strain evidence="2">CCFEE 5312</strain>
    </source>
</reference>
<evidence type="ECO:0000313" key="3">
    <source>
        <dbReference type="Proteomes" id="UP001271007"/>
    </source>
</evidence>
<sequence length="363" mass="40051">MSGHRSTINDAANNRYTLLAEEGGGEAGNSSDNSGAEDKTPVNELVVRIAAKPGPKLPAAQQHGSAATNTPPSPWVRVDRARRGAQQNDMHQPSIMTSTGTRQSQRSDTSGYNIEYPSINESLAHPTTRSAQRTKANNRLIVRRNNKGVLLSDLTPGKIVHHLERRLCKGDPMSVKAPWNVVYDQGIAFVEKGRFWIVVERDNDKLKEVTIVTNNGTGLNGVDPSLRHSYYALEPYEAHAMTFRNGSPNPEVLQIERLSPSRRPGLTPLWKPTMMVNVDEIHERSVNEDGVHLVAELTAESLSVVTVVRSKAKVTSHFDTPECNKTYHPDDVAAIKTIDEFLPTPVKNKSYREALVVTSKALK</sequence>
<feature type="region of interest" description="Disordered" evidence="1">
    <location>
        <begin position="1"/>
        <end position="111"/>
    </location>
</feature>
<dbReference type="AlphaFoldDB" id="A0AAJ0DBC0"/>
<dbReference type="EMBL" id="JAWDJX010000031">
    <property type="protein sequence ID" value="KAK3050617.1"/>
    <property type="molecule type" value="Genomic_DNA"/>
</dbReference>
<accession>A0AAJ0DBC0</accession>
<gene>
    <name evidence="2" type="ORF">LTR09_008257</name>
</gene>